<accession>A0A9W4VQ58</accession>
<dbReference type="AlphaFoldDB" id="A0A9W4VQ58"/>
<protein>
    <submittedName>
        <fullName evidence="1">Uncharacterized protein</fullName>
    </submittedName>
</protein>
<proteinExistence type="predicted"/>
<evidence type="ECO:0000313" key="2">
    <source>
        <dbReference type="Proteomes" id="UP001152447"/>
    </source>
</evidence>
<name>A0A9W4VQ58_PSEHA</name>
<reference evidence="1" key="1">
    <citation type="submission" date="2022-07" db="EMBL/GenBank/DDBJ databases">
        <authorList>
            <person name="Criscuolo A."/>
        </authorList>
    </citation>
    <scope>NUCLEOTIDE SEQUENCE</scope>
    <source>
        <strain evidence="1">CIP103197</strain>
    </source>
</reference>
<keyword evidence="2" id="KW-1185">Reference proteome</keyword>
<evidence type="ECO:0000313" key="1">
    <source>
        <dbReference type="EMBL" id="CAH9056821.1"/>
    </source>
</evidence>
<gene>
    <name evidence="1" type="ORF">PSEHALCIP103_01532</name>
</gene>
<dbReference type="EMBL" id="CAMAPB010000018">
    <property type="protein sequence ID" value="CAH9056821.1"/>
    <property type="molecule type" value="Genomic_DNA"/>
</dbReference>
<organism evidence="1 2">
    <name type="scientific">Pseudoalteromonas haloplanktis</name>
    <name type="common">Alteromonas haloplanktis</name>
    <dbReference type="NCBI Taxonomy" id="228"/>
    <lineage>
        <taxon>Bacteria</taxon>
        <taxon>Pseudomonadati</taxon>
        <taxon>Pseudomonadota</taxon>
        <taxon>Gammaproteobacteria</taxon>
        <taxon>Alteromonadales</taxon>
        <taxon>Pseudoalteromonadaceae</taxon>
        <taxon>Pseudoalteromonas</taxon>
    </lineage>
</organism>
<comment type="caution">
    <text evidence="1">The sequence shown here is derived from an EMBL/GenBank/DDBJ whole genome shotgun (WGS) entry which is preliminary data.</text>
</comment>
<dbReference type="RefSeq" id="WP_262976519.1">
    <property type="nucleotide sequence ID" value="NZ_CAMAPB010000018.1"/>
</dbReference>
<sequence length="353" mass="40762">MLKIKSEILLKIGRRNNWREVAFFANADETKFEVREYYGQNKLAYIKEVSRFPFDCYGVATMNFDNIVRSREIDGYDIEHSLKTTIPCMPFMQFKPPVYSCNFQTPFREQFKTLNEPVALPIYDGKRVYIKLGSESINSIQMVDIAGNAIAAPEKLVNELQLKVKISQLECAVIEGYLESDFGIRVVDVLMMNGMAIEQPYRSRIKAIKGVLGSSYLIRYIDATANYGELKQNKARHFLVKDNTKPCGDDSTFVVPNFYSIKVLVEKAYDYRPGYYKVMFITESGYESIGDLYSPHEELHPNIQVQIAFKEVENGLPIGFWLSPIQNKEKLTYDEKGTEITQMKKLNEYWYGL</sequence>
<dbReference type="Proteomes" id="UP001152447">
    <property type="component" value="Unassembled WGS sequence"/>
</dbReference>